<evidence type="ECO:0000313" key="2">
    <source>
        <dbReference type="EMBL" id="KKT49200.1"/>
    </source>
</evidence>
<dbReference type="Pfam" id="PF12705">
    <property type="entry name" value="PDDEXK_1"/>
    <property type="match status" value="1"/>
</dbReference>
<comment type="caution">
    <text evidence="2">The sequence shown here is derived from an EMBL/GenBank/DDBJ whole genome shotgun (WGS) entry which is preliminary data.</text>
</comment>
<dbReference type="STRING" id="1618392.UW41_C0010G0039"/>
<dbReference type="InterPro" id="IPR038726">
    <property type="entry name" value="PDDEXK_AddAB-type"/>
</dbReference>
<dbReference type="Gene3D" id="3.90.320.10">
    <property type="match status" value="1"/>
</dbReference>
<evidence type="ECO:0000259" key="1">
    <source>
        <dbReference type="Pfam" id="PF12705"/>
    </source>
</evidence>
<proteinExistence type="predicted"/>
<organism evidence="2 3">
    <name type="scientific">Candidatus Collierbacteria bacterium GW2011_GWC2_44_18</name>
    <dbReference type="NCBI Taxonomy" id="1618392"/>
    <lineage>
        <taxon>Bacteria</taxon>
        <taxon>Candidatus Collieribacteriota</taxon>
    </lineage>
</organism>
<name>A0A0G1HQK1_9BACT</name>
<gene>
    <name evidence="2" type="ORF">UW41_C0010G0039</name>
</gene>
<protein>
    <recommendedName>
        <fullName evidence="1">PD-(D/E)XK endonuclease-like domain-containing protein</fullName>
    </recommendedName>
</protein>
<dbReference type="EMBL" id="LCIE01000010">
    <property type="protein sequence ID" value="KKT49200.1"/>
    <property type="molecule type" value="Genomic_DNA"/>
</dbReference>
<dbReference type="InterPro" id="IPR011604">
    <property type="entry name" value="PDDEXK-like_dom_sf"/>
</dbReference>
<reference evidence="2 3" key="1">
    <citation type="journal article" date="2015" name="Nature">
        <title>rRNA introns, odd ribosomes, and small enigmatic genomes across a large radiation of phyla.</title>
        <authorList>
            <person name="Brown C.T."/>
            <person name="Hug L.A."/>
            <person name="Thomas B.C."/>
            <person name="Sharon I."/>
            <person name="Castelle C.J."/>
            <person name="Singh A."/>
            <person name="Wilkins M.J."/>
            <person name="Williams K.H."/>
            <person name="Banfield J.F."/>
        </authorList>
    </citation>
    <scope>NUCLEOTIDE SEQUENCE [LARGE SCALE GENOMIC DNA]</scope>
</reference>
<dbReference type="Proteomes" id="UP000034172">
    <property type="component" value="Unassembled WGS sequence"/>
</dbReference>
<sequence>MYYKKSRGIFDPKSKEPFKISRSKIELYTQCPRCFYMDVRLGLSRPSTPPYTLNSAVDNLLKNEFDLLRKKGEKHELMEKYAIDAIPFSHPDLPQWRGEVTAFEGALVVDEKSNLLINGLVDDVWQDSKGNLVMVDYKSTSSAKAPSLDDEWKQSYKRQIEVYQWIFRKLGFPVSRTGYFVFANAMKNLPKFDGKLEFEMSILPYEGNPDWVELTLLGIRELLNSDTIPAPAHECEYCAYKQQSVQIVKSLKEMQQLSLPV</sequence>
<feature type="domain" description="PD-(D/E)XK endonuclease-like" evidence="1">
    <location>
        <begin position="98"/>
        <end position="242"/>
    </location>
</feature>
<accession>A0A0G1HQK1</accession>
<dbReference type="AlphaFoldDB" id="A0A0G1HQK1"/>
<evidence type="ECO:0000313" key="3">
    <source>
        <dbReference type="Proteomes" id="UP000034172"/>
    </source>
</evidence>